<dbReference type="InterPro" id="IPR011009">
    <property type="entry name" value="Kinase-like_dom_sf"/>
</dbReference>
<keyword evidence="9" id="KW-1185">Reference proteome</keyword>
<gene>
    <name evidence="8" type="ORF">O9K51_00819</name>
</gene>
<evidence type="ECO:0000313" key="8">
    <source>
        <dbReference type="EMBL" id="KAJ6446052.1"/>
    </source>
</evidence>
<keyword evidence="3" id="KW-0547">Nucleotide-binding</keyword>
<reference evidence="8" key="1">
    <citation type="submission" date="2023-01" db="EMBL/GenBank/DDBJ databases">
        <title>The growth and conidiation of Purpureocillium lavendulum are regulated by nitrogen source and histone H3K14 acetylation.</title>
        <authorList>
            <person name="Tang P."/>
            <person name="Han J."/>
            <person name="Zhang C."/>
            <person name="Tang P."/>
            <person name="Qi F."/>
            <person name="Zhang K."/>
            <person name="Liang L."/>
        </authorList>
    </citation>
    <scope>NUCLEOTIDE SEQUENCE</scope>
    <source>
        <strain evidence="8">YMF1.00683</strain>
    </source>
</reference>
<dbReference type="PANTHER" id="PTHR45646">
    <property type="entry name" value="SERINE/THREONINE-PROTEIN KINASE DOA-RELATED"/>
    <property type="match status" value="1"/>
</dbReference>
<dbReference type="GO" id="GO:0005524">
    <property type="term" value="F:ATP binding"/>
    <property type="evidence" value="ECO:0007669"/>
    <property type="project" value="UniProtKB-KW"/>
</dbReference>
<evidence type="ECO:0000256" key="4">
    <source>
        <dbReference type="ARBA" id="ARBA00022777"/>
    </source>
</evidence>
<proteinExistence type="predicted"/>
<evidence type="ECO:0000256" key="3">
    <source>
        <dbReference type="ARBA" id="ARBA00022741"/>
    </source>
</evidence>
<dbReference type="InterPro" id="IPR008271">
    <property type="entry name" value="Ser/Thr_kinase_AS"/>
</dbReference>
<dbReference type="Gene3D" id="1.10.510.10">
    <property type="entry name" value="Transferase(Phosphotransferase) domain 1"/>
    <property type="match status" value="1"/>
</dbReference>
<feature type="compositionally biased region" description="Gly residues" evidence="6">
    <location>
        <begin position="1096"/>
        <end position="1105"/>
    </location>
</feature>
<evidence type="ECO:0000256" key="1">
    <source>
        <dbReference type="ARBA" id="ARBA00022527"/>
    </source>
</evidence>
<name>A0AB34G354_9HYPO</name>
<dbReference type="GO" id="GO:0043484">
    <property type="term" value="P:regulation of RNA splicing"/>
    <property type="evidence" value="ECO:0007669"/>
    <property type="project" value="TreeGrafter"/>
</dbReference>
<feature type="region of interest" description="Disordered" evidence="6">
    <location>
        <begin position="1064"/>
        <end position="1105"/>
    </location>
</feature>
<dbReference type="PROSITE" id="PS00108">
    <property type="entry name" value="PROTEIN_KINASE_ST"/>
    <property type="match status" value="1"/>
</dbReference>
<dbReference type="InterPro" id="IPR000719">
    <property type="entry name" value="Prot_kinase_dom"/>
</dbReference>
<dbReference type="PROSITE" id="PS50011">
    <property type="entry name" value="PROTEIN_KINASE_DOM"/>
    <property type="match status" value="1"/>
</dbReference>
<feature type="region of interest" description="Disordered" evidence="6">
    <location>
        <begin position="1"/>
        <end position="42"/>
    </location>
</feature>
<dbReference type="SMART" id="SM00220">
    <property type="entry name" value="S_TKc"/>
    <property type="match status" value="1"/>
</dbReference>
<keyword evidence="4 8" id="KW-0418">Kinase</keyword>
<dbReference type="AlphaFoldDB" id="A0AB34G354"/>
<feature type="domain" description="Protein kinase" evidence="7">
    <location>
        <begin position="80"/>
        <end position="490"/>
    </location>
</feature>
<organism evidence="8 9">
    <name type="scientific">Purpureocillium lavendulum</name>
    <dbReference type="NCBI Taxonomy" id="1247861"/>
    <lineage>
        <taxon>Eukaryota</taxon>
        <taxon>Fungi</taxon>
        <taxon>Dikarya</taxon>
        <taxon>Ascomycota</taxon>
        <taxon>Pezizomycotina</taxon>
        <taxon>Sordariomycetes</taxon>
        <taxon>Hypocreomycetidae</taxon>
        <taxon>Hypocreales</taxon>
        <taxon>Ophiocordycipitaceae</taxon>
        <taxon>Purpureocillium</taxon>
    </lineage>
</organism>
<feature type="compositionally biased region" description="Gly residues" evidence="6">
    <location>
        <begin position="1076"/>
        <end position="1085"/>
    </location>
</feature>
<dbReference type="InterPro" id="IPR051175">
    <property type="entry name" value="CLK_kinases"/>
</dbReference>
<feature type="compositionally biased region" description="Gly residues" evidence="6">
    <location>
        <begin position="840"/>
        <end position="857"/>
    </location>
</feature>
<keyword evidence="5" id="KW-0067">ATP-binding</keyword>
<keyword evidence="1" id="KW-0723">Serine/threonine-protein kinase</keyword>
<keyword evidence="2" id="KW-0808">Transferase</keyword>
<evidence type="ECO:0000313" key="9">
    <source>
        <dbReference type="Proteomes" id="UP001163105"/>
    </source>
</evidence>
<dbReference type="PANTHER" id="PTHR45646:SF11">
    <property type="entry name" value="SERINE_THREONINE-PROTEIN KINASE DOA"/>
    <property type="match status" value="1"/>
</dbReference>
<dbReference type="GO" id="GO:0005634">
    <property type="term" value="C:nucleus"/>
    <property type="evidence" value="ECO:0007669"/>
    <property type="project" value="TreeGrafter"/>
</dbReference>
<accession>A0AB34G354</accession>
<evidence type="ECO:0000256" key="6">
    <source>
        <dbReference type="SAM" id="MobiDB-lite"/>
    </source>
</evidence>
<dbReference type="GO" id="GO:0004674">
    <property type="term" value="F:protein serine/threonine kinase activity"/>
    <property type="evidence" value="ECO:0007669"/>
    <property type="project" value="UniProtKB-KW"/>
</dbReference>
<dbReference type="Proteomes" id="UP001163105">
    <property type="component" value="Unassembled WGS sequence"/>
</dbReference>
<dbReference type="Gene3D" id="3.30.200.20">
    <property type="entry name" value="Phosphorylase Kinase, domain 1"/>
    <property type="match status" value="1"/>
</dbReference>
<evidence type="ECO:0000256" key="5">
    <source>
        <dbReference type="ARBA" id="ARBA00022840"/>
    </source>
</evidence>
<evidence type="ECO:0000256" key="2">
    <source>
        <dbReference type="ARBA" id="ARBA00022679"/>
    </source>
</evidence>
<evidence type="ECO:0000259" key="7">
    <source>
        <dbReference type="PROSITE" id="PS50011"/>
    </source>
</evidence>
<protein>
    <submittedName>
        <fullName evidence="8">CMGC/SRPK protein kinase</fullName>
    </submittedName>
</protein>
<dbReference type="Pfam" id="PF00069">
    <property type="entry name" value="Pkinase"/>
    <property type="match status" value="1"/>
</dbReference>
<feature type="compositionally biased region" description="Basic and acidic residues" evidence="6">
    <location>
        <begin position="1"/>
        <end position="14"/>
    </location>
</feature>
<dbReference type="EMBL" id="JAQHRD010000001">
    <property type="protein sequence ID" value="KAJ6446052.1"/>
    <property type="molecule type" value="Genomic_DNA"/>
</dbReference>
<dbReference type="SUPFAM" id="SSF56112">
    <property type="entry name" value="Protein kinase-like (PK-like)"/>
    <property type="match status" value="1"/>
</dbReference>
<sequence>MMRKSQQDDRHRSGGGDSSNSYYGYDKPGSSDYYHGLSSPEIEDEKILPVDQRVDEERNPGYKWRHFCHPHPGDVLGGKYKLIAKMGWGQTSTVWLGEPVKAEWKKPRQLRAIKIYTNNRASHTSQGEFDVFRKMYIGKHDRSHPGRKHVVAGLDTFVTEKFTTGVHRCLVMEPMREPLHILRRRLSAPRGTSLHPANLKLMKRIMRQVISGLDFLHSECGIVHTDLKADNILLSCENASVSEQFVESVTGKPKPRKVYADHTVYKSYRSMGDLDESHVGNMVAKISDFGLSHIVEKGNVVTLPIQPVNYRAPEVILGAGWSYSADIWNLAVMIWNLFADTDLFDVIIHPGHGIRGSSHYSPRLHLAQMTRLLGPAPETLIARAETFSSLRFPHRLRHPQTGEPCSTARDFFGGPFYRLPSGGGDGDGQGSQKQCYRPAFRVLGRRRLRDEMPACLVGEEYGFLAFLNTMLRWAPYERATAKDLLEDPWLDPAGLRHVEWRLHILLQRRHVDGRLLGDGIGALPQGSDRLELRVEVDAGLAVEGIGAAAGDTLLVAGEGEHGQRDGDGHVDADLAGLDVAAERLGRGAGAREDGNAVAVLVLVDELDGVVDGVDVEAHEDGAEDLLPVARHVGRHVGDDGGADEVAVGVLLGLEAAAVEQHRGALLLGAGDEALDALLAVRRDDGAQVGALLEAAVDAQLARPLGHLGEPLLGLADHDEGAQRHAALAGGTEGGADDAVDEVVLVAVGQDGGVILGAQVGLHALAVGRTAAEDVLAGLVAADEADGLDGRLIEDEVDGAVGAVDDVDDALGEARLLHKLRQDHGGAGVTLRRLQDESVAGDGGNGNAPEGNHGGEVLGRGPSAACLVMKRAKWGRQFELTKGADSGDNAERLAVGARLHVLGDLEHLALEQLRGADGGLGDLKAAQDVALGISKRLALLEGDAGGQAVPVLADQLDEAEHDLLAGQDGGVAPRVKGLLGAGDGGLHLLVGHLRDARDEVVGGRVGQVNELVRLGLDELVVEEVGRVLDGGDLVVRRGVARGRRGEGRRARRGLELLGGGVYPPRGDGGMRGHLDAGRGGGCGGGEGRARSGRRRGGAAGAGGDAS</sequence>
<comment type="caution">
    <text evidence="8">The sequence shown here is derived from an EMBL/GenBank/DDBJ whole genome shotgun (WGS) entry which is preliminary data.</text>
</comment>
<feature type="region of interest" description="Disordered" evidence="6">
    <location>
        <begin position="837"/>
        <end position="857"/>
    </location>
</feature>